<protein>
    <recommendedName>
        <fullName evidence="3">Outer membrane protein beta-barrel domain-containing protein</fullName>
    </recommendedName>
</protein>
<evidence type="ECO:0008006" key="3">
    <source>
        <dbReference type="Google" id="ProtNLM"/>
    </source>
</evidence>
<keyword evidence="2" id="KW-1185">Reference proteome</keyword>
<sequence>MVRGLILSCVFILSISPVARSEELIIENPGEHPHYFLEAEPHALIRFGQSQSSKYGSGLGIGFRGTFNLLENGFVRRINNNVGLGVGLDYLPDADRYIFIPIVMHWNFWLSTHWSLFGEPGIHLAVGDGTFADWLLQVGGRYHFNDHITLVLRFGYPAFSIGVSFF</sequence>
<organism evidence="1 2">
    <name type="scientific">Pajaroellobacter abortibovis</name>
    <dbReference type="NCBI Taxonomy" id="1882918"/>
    <lineage>
        <taxon>Bacteria</taxon>
        <taxon>Pseudomonadati</taxon>
        <taxon>Myxococcota</taxon>
        <taxon>Polyangia</taxon>
        <taxon>Polyangiales</taxon>
        <taxon>Polyangiaceae</taxon>
    </lineage>
</organism>
<proteinExistence type="predicted"/>
<gene>
    <name evidence="1" type="ORF">BCY86_04870</name>
</gene>
<dbReference type="AlphaFoldDB" id="A0A1L6MXC6"/>
<evidence type="ECO:0000313" key="2">
    <source>
        <dbReference type="Proteomes" id="UP000185544"/>
    </source>
</evidence>
<evidence type="ECO:0000313" key="1">
    <source>
        <dbReference type="EMBL" id="APS00085.1"/>
    </source>
</evidence>
<reference evidence="1 2" key="1">
    <citation type="submission" date="2016-08" db="EMBL/GenBank/DDBJ databases">
        <title>Identification and validation of antigenic proteins from Pajaroellobacter abortibovis using de-novo genome sequence assembly and reverse vaccinology.</title>
        <authorList>
            <person name="Welly B.T."/>
            <person name="Miller M.R."/>
            <person name="Stott J.L."/>
            <person name="Blanchard M.T."/>
            <person name="Islas-Trejo A.D."/>
            <person name="O'Rourke S.M."/>
            <person name="Young A.E."/>
            <person name="Medrano J.F."/>
            <person name="Van Eenennaam A.L."/>
        </authorList>
    </citation>
    <scope>NUCLEOTIDE SEQUENCE [LARGE SCALE GENOMIC DNA]</scope>
    <source>
        <strain evidence="1 2">BTF92-0548A/99-0131</strain>
    </source>
</reference>
<accession>A0A1L6MXC6</accession>
<name>A0A1L6MXC6_9BACT</name>
<dbReference type="Proteomes" id="UP000185544">
    <property type="component" value="Chromosome"/>
</dbReference>
<dbReference type="KEGG" id="pabo:BCY86_04870"/>
<dbReference type="EMBL" id="CP016908">
    <property type="protein sequence ID" value="APS00085.1"/>
    <property type="molecule type" value="Genomic_DNA"/>
</dbReference>